<dbReference type="RefSeq" id="XP_004029904.1">
    <property type="nucleotide sequence ID" value="XM_004029856.1"/>
</dbReference>
<sequence>YFDFQNFKLKLNINNQQNEHFNYYFRKIKVKLNPKLKNTHLKAKILYKKYTQSIQQYKHQHQNQAILNVQKSPYQQFSSTYLQWFLFFTLKGIIYRYYFLQKTPQMQLFPLKIQKQNKYQPQNILHKQKFKPFIWIFKNMFNYLNFIKYNLVQKNKFKLNLQQVHSYPIYMRHLDIFQHKQIIHYSQYFLFFIPKKVNYFNKSYQHLFLFRFSNQFHSNLIPFQSLLIKDFIKSNYLYYFLFQIIFYSIIYFYLKSLFFHYLQYLV</sequence>
<keyword evidence="3" id="KW-1185">Reference proteome</keyword>
<feature type="transmembrane region" description="Helical" evidence="1">
    <location>
        <begin position="236"/>
        <end position="254"/>
    </location>
</feature>
<proteinExistence type="predicted"/>
<dbReference type="GeneID" id="14904751"/>
<name>G0R1J5_ICHMU</name>
<dbReference type="AlphaFoldDB" id="G0R1J5"/>
<evidence type="ECO:0000313" key="3">
    <source>
        <dbReference type="Proteomes" id="UP000008983"/>
    </source>
</evidence>
<organism evidence="2 3">
    <name type="scientific">Ichthyophthirius multifiliis</name>
    <name type="common">White spot disease agent</name>
    <name type="synonym">Ich</name>
    <dbReference type="NCBI Taxonomy" id="5932"/>
    <lineage>
        <taxon>Eukaryota</taxon>
        <taxon>Sar</taxon>
        <taxon>Alveolata</taxon>
        <taxon>Ciliophora</taxon>
        <taxon>Intramacronucleata</taxon>
        <taxon>Oligohymenophorea</taxon>
        <taxon>Hymenostomatida</taxon>
        <taxon>Ophryoglenina</taxon>
        <taxon>Ichthyophthirius</taxon>
    </lineage>
</organism>
<feature type="non-terminal residue" evidence="2">
    <location>
        <position position="1"/>
    </location>
</feature>
<evidence type="ECO:0000256" key="1">
    <source>
        <dbReference type="SAM" id="Phobius"/>
    </source>
</evidence>
<dbReference type="Proteomes" id="UP000008983">
    <property type="component" value="Unassembled WGS sequence"/>
</dbReference>
<evidence type="ECO:0008006" key="4">
    <source>
        <dbReference type="Google" id="ProtNLM"/>
    </source>
</evidence>
<dbReference type="InParanoid" id="G0R1J5"/>
<keyword evidence="1" id="KW-0472">Membrane</keyword>
<accession>G0R1J5</accession>
<gene>
    <name evidence="2" type="ORF">IMG5_170900</name>
</gene>
<evidence type="ECO:0000313" key="2">
    <source>
        <dbReference type="EMBL" id="EGR28668.1"/>
    </source>
</evidence>
<reference evidence="2 3" key="1">
    <citation type="submission" date="2011-07" db="EMBL/GenBank/DDBJ databases">
        <authorList>
            <person name="Coyne R."/>
            <person name="Brami D."/>
            <person name="Johnson J."/>
            <person name="Hostetler J."/>
            <person name="Hannick L."/>
            <person name="Clark T."/>
            <person name="Cassidy-Hanley D."/>
            <person name="Inman J."/>
        </authorList>
    </citation>
    <scope>NUCLEOTIDE SEQUENCE [LARGE SCALE GENOMIC DNA]</scope>
    <source>
        <strain evidence="2 3">G5</strain>
    </source>
</reference>
<feature type="transmembrane region" description="Helical" evidence="1">
    <location>
        <begin position="81"/>
        <end position="99"/>
    </location>
</feature>
<dbReference type="EMBL" id="GL984220">
    <property type="protein sequence ID" value="EGR28668.1"/>
    <property type="molecule type" value="Genomic_DNA"/>
</dbReference>
<keyword evidence="1" id="KW-0812">Transmembrane</keyword>
<keyword evidence="1" id="KW-1133">Transmembrane helix</keyword>
<protein>
    <recommendedName>
        <fullName evidence="4">Transmembrane protein</fullName>
    </recommendedName>
</protein>